<organism evidence="1 2">
    <name type="scientific">Corynebacterium pyruviciproducens</name>
    <dbReference type="NCBI Taxonomy" id="598660"/>
    <lineage>
        <taxon>Bacteria</taxon>
        <taxon>Bacillati</taxon>
        <taxon>Actinomycetota</taxon>
        <taxon>Actinomycetes</taxon>
        <taxon>Mycobacteriales</taxon>
        <taxon>Corynebacteriaceae</taxon>
        <taxon>Corynebacterium</taxon>
    </lineage>
</organism>
<protein>
    <submittedName>
        <fullName evidence="1">Uncharacterized protein</fullName>
    </submittedName>
</protein>
<proteinExistence type="predicted"/>
<dbReference type="KEGG" id="cpyr:CYJ47_10795"/>
<gene>
    <name evidence="1" type="ORF">CYJ47_10795</name>
</gene>
<dbReference type="RefSeq" id="WP_016459067.1">
    <property type="nucleotide sequence ID" value="NZ_CAMIHY010000119.1"/>
</dbReference>
<reference evidence="1" key="2">
    <citation type="submission" date="2023-10" db="EMBL/GenBank/DDBJ databases">
        <authorList>
            <person name="Choi B."/>
        </authorList>
    </citation>
    <scope>NUCLEOTIDE SEQUENCE</scope>
    <source>
        <strain evidence="1">UMB0763</strain>
    </source>
</reference>
<reference evidence="1" key="1">
    <citation type="submission" date="2017-12" db="EMBL/GenBank/DDBJ databases">
        <authorList>
            <person name="Thomas-White K."/>
            <person name="Wolfe A.J."/>
        </authorList>
    </citation>
    <scope>NUCLEOTIDE SEQUENCE</scope>
    <source>
        <strain evidence="1">UMB0763</strain>
    </source>
</reference>
<sequence length="41" mass="4370">MQFFPLDPLEQIIIAINEFLGVLLHNGSSSLAVTSAELGAI</sequence>
<evidence type="ECO:0000313" key="2">
    <source>
        <dbReference type="Proteomes" id="UP000234560"/>
    </source>
</evidence>
<name>A0AAF0YQV0_9CORY</name>
<evidence type="ECO:0000313" key="1">
    <source>
        <dbReference type="EMBL" id="WOT01742.1"/>
    </source>
</evidence>
<dbReference type="EMBL" id="CP136958">
    <property type="protein sequence ID" value="WOT01742.1"/>
    <property type="molecule type" value="Genomic_DNA"/>
</dbReference>
<accession>A0AAF0YQV0</accession>
<dbReference type="AlphaFoldDB" id="A0AAF0YQV0"/>
<dbReference type="Proteomes" id="UP000234560">
    <property type="component" value="Chromosome"/>
</dbReference>